<organism evidence="3">
    <name type="scientific">Hemiselmis andersenii</name>
    <name type="common">Cryptophyte alga</name>
    <dbReference type="NCBI Taxonomy" id="464988"/>
    <lineage>
        <taxon>Eukaryota</taxon>
        <taxon>Cryptophyceae</taxon>
        <taxon>Cryptomonadales</taxon>
        <taxon>Hemiselmidaceae</taxon>
        <taxon>Hemiselmis</taxon>
    </lineage>
</organism>
<evidence type="ECO:0000256" key="1">
    <source>
        <dbReference type="SAM" id="MobiDB-lite"/>
    </source>
</evidence>
<proteinExistence type="predicted"/>
<sequence length="567" mass="61451">MLRSSTHCLLAVVLLMRAGEAQHEIPTSANNWAEFKAAVSARTEEDQRKMWCQCSTDGISNGAETAVGFDARTGTAPYRFIGCGAHTNYYTKDRITPGWAIIERNAARDGKPPDGDSYCSDYDAPPGGAPSEFLTCARDGQFGGYPFRLCYAEGSCEGASRVLSLDARAAWKQCGGYTGCKADRQARWSDSTLISTSVLQGRQGDPNRFNPVEYEGYMEDVEDAIADWSDCCKRCSATAGCVAWDFAPLSSSCSLYSTKGSRVRDLWSYAGEPGFDDSPLQCQNRHYDIKTCIHAPKCDEADLRAAAAEADPNKVCPTSSPVRCLAADSAGWSRLQCITLDTALNETNPACELCRAEDIAGPDAGVIAGSIVGSIACFLGFMQAWCCVRWRKGYMQVESDQVVGKNCRTVTKSRQHKGNITYYQVTTYVVNVEYTWEGAKKVTTCKRDGRNYTNKLRLTVDKKTGEVTTFQGCTGHYHVDNIASSGEVQYGAENPPPKAEDNGEKEDSNAKKVVSSVSAEARLPVEPSSEGAASLMYVPGVDAHQQTEPPPNGTTDHCGVAAPTWAP</sequence>
<gene>
    <name evidence="3" type="ORF">HAND00432_LOCUS21361</name>
</gene>
<feature type="region of interest" description="Disordered" evidence="1">
    <location>
        <begin position="487"/>
        <end position="567"/>
    </location>
</feature>
<feature type="signal peptide" evidence="2">
    <location>
        <begin position="1"/>
        <end position="21"/>
    </location>
</feature>
<feature type="compositionally biased region" description="Basic and acidic residues" evidence="1">
    <location>
        <begin position="498"/>
        <end position="510"/>
    </location>
</feature>
<accession>A0A6U2DB28</accession>
<dbReference type="AlphaFoldDB" id="A0A6U2DB28"/>
<name>A0A6U2DB28_HEMAN</name>
<dbReference type="Gene3D" id="3.50.4.10">
    <property type="entry name" value="Hepatocyte Growth Factor"/>
    <property type="match status" value="1"/>
</dbReference>
<keyword evidence="2" id="KW-0732">Signal</keyword>
<dbReference type="EMBL" id="HBFX01035443">
    <property type="protein sequence ID" value="CAD8970362.1"/>
    <property type="molecule type" value="Transcribed_RNA"/>
</dbReference>
<feature type="chain" id="PRO_5030159935" evidence="2">
    <location>
        <begin position="22"/>
        <end position="567"/>
    </location>
</feature>
<evidence type="ECO:0000313" key="3">
    <source>
        <dbReference type="EMBL" id="CAD8970362.1"/>
    </source>
</evidence>
<evidence type="ECO:0000256" key="2">
    <source>
        <dbReference type="SAM" id="SignalP"/>
    </source>
</evidence>
<protein>
    <submittedName>
        <fullName evidence="3">Uncharacterized protein</fullName>
    </submittedName>
</protein>
<reference evidence="3" key="1">
    <citation type="submission" date="2021-01" db="EMBL/GenBank/DDBJ databases">
        <authorList>
            <person name="Corre E."/>
            <person name="Pelletier E."/>
            <person name="Niang G."/>
            <person name="Scheremetjew M."/>
            <person name="Finn R."/>
            <person name="Kale V."/>
            <person name="Holt S."/>
            <person name="Cochrane G."/>
            <person name="Meng A."/>
            <person name="Brown T."/>
            <person name="Cohen L."/>
        </authorList>
    </citation>
    <scope>NUCLEOTIDE SEQUENCE</scope>
    <source>
        <strain evidence="3">CCMP644</strain>
    </source>
</reference>